<dbReference type="SUPFAM" id="SSF49764">
    <property type="entry name" value="HSP20-like chaperones"/>
    <property type="match status" value="1"/>
</dbReference>
<name>A0A7W6EN95_9BACT</name>
<evidence type="ECO:0000256" key="1">
    <source>
        <dbReference type="PROSITE-ProRule" id="PRU00285"/>
    </source>
</evidence>
<evidence type="ECO:0000313" key="5">
    <source>
        <dbReference type="Proteomes" id="UP000541352"/>
    </source>
</evidence>
<evidence type="ECO:0000313" key="4">
    <source>
        <dbReference type="EMBL" id="MBB3836143.1"/>
    </source>
</evidence>
<organism evidence="4 5">
    <name type="scientific">Runella defluvii</name>
    <dbReference type="NCBI Taxonomy" id="370973"/>
    <lineage>
        <taxon>Bacteria</taxon>
        <taxon>Pseudomonadati</taxon>
        <taxon>Bacteroidota</taxon>
        <taxon>Cytophagia</taxon>
        <taxon>Cytophagales</taxon>
        <taxon>Spirosomataceae</taxon>
        <taxon>Runella</taxon>
    </lineage>
</organism>
<feature type="domain" description="SHSP" evidence="3">
    <location>
        <begin position="28"/>
        <end position="139"/>
    </location>
</feature>
<accession>A0A7W6EN95</accession>
<reference evidence="4 5" key="1">
    <citation type="submission" date="2020-08" db="EMBL/GenBank/DDBJ databases">
        <title>Genomic Encyclopedia of Type Strains, Phase IV (KMG-IV): sequencing the most valuable type-strain genomes for metagenomic binning, comparative biology and taxonomic classification.</title>
        <authorList>
            <person name="Goeker M."/>
        </authorList>
    </citation>
    <scope>NUCLEOTIDE SEQUENCE [LARGE SCALE GENOMIC DNA]</scope>
    <source>
        <strain evidence="4 5">DSM 17976</strain>
    </source>
</reference>
<dbReference type="Pfam" id="PF00011">
    <property type="entry name" value="HSP20"/>
    <property type="match status" value="1"/>
</dbReference>
<evidence type="ECO:0000256" key="2">
    <source>
        <dbReference type="RuleBase" id="RU003616"/>
    </source>
</evidence>
<sequence length="139" mass="15702">MYHHHRKCGHGHPGMGFGPFGKQFGRAFAGNQYRVPVNVLKTENSYEIFVIAPDRAKEDFKISLKGNELTIAYQAKEDIKENQQWIRNEFTKASFERTFVIDETIESEGIKAEYKNGVLQVTLPFVPGSAKPAQEIAVA</sequence>
<dbReference type="CDD" id="cd06464">
    <property type="entry name" value="ACD_sHsps-like"/>
    <property type="match status" value="1"/>
</dbReference>
<comment type="caution">
    <text evidence="4">The sequence shown here is derived from an EMBL/GenBank/DDBJ whole genome shotgun (WGS) entry which is preliminary data.</text>
</comment>
<dbReference type="Proteomes" id="UP000541352">
    <property type="component" value="Unassembled WGS sequence"/>
</dbReference>
<gene>
    <name evidence="4" type="ORF">FHS57_000125</name>
</gene>
<dbReference type="EMBL" id="JACIBY010000001">
    <property type="protein sequence ID" value="MBB3836143.1"/>
    <property type="molecule type" value="Genomic_DNA"/>
</dbReference>
<dbReference type="InterPro" id="IPR002068">
    <property type="entry name" value="A-crystallin/Hsp20_dom"/>
</dbReference>
<evidence type="ECO:0000259" key="3">
    <source>
        <dbReference type="PROSITE" id="PS01031"/>
    </source>
</evidence>
<dbReference type="PANTHER" id="PTHR11527">
    <property type="entry name" value="HEAT-SHOCK PROTEIN 20 FAMILY MEMBER"/>
    <property type="match status" value="1"/>
</dbReference>
<comment type="similarity">
    <text evidence="1 2">Belongs to the small heat shock protein (HSP20) family.</text>
</comment>
<dbReference type="InterPro" id="IPR031107">
    <property type="entry name" value="Small_HSP"/>
</dbReference>
<protein>
    <submittedName>
        <fullName evidence="4">HSP20 family protein</fullName>
    </submittedName>
</protein>
<keyword evidence="5" id="KW-1185">Reference proteome</keyword>
<dbReference type="RefSeq" id="WP_183970930.1">
    <property type="nucleotide sequence ID" value="NZ_JACIBY010000001.1"/>
</dbReference>
<dbReference type="InterPro" id="IPR008978">
    <property type="entry name" value="HSP20-like_chaperone"/>
</dbReference>
<proteinExistence type="inferred from homology"/>
<dbReference type="AlphaFoldDB" id="A0A7W6EN95"/>
<dbReference type="Gene3D" id="2.60.40.790">
    <property type="match status" value="1"/>
</dbReference>
<dbReference type="PROSITE" id="PS01031">
    <property type="entry name" value="SHSP"/>
    <property type="match status" value="1"/>
</dbReference>